<evidence type="ECO:0000313" key="2">
    <source>
        <dbReference type="EMBL" id="TFL05248.1"/>
    </source>
</evidence>
<organism evidence="2 3">
    <name type="scientific">Pterulicium gracile</name>
    <dbReference type="NCBI Taxonomy" id="1884261"/>
    <lineage>
        <taxon>Eukaryota</taxon>
        <taxon>Fungi</taxon>
        <taxon>Dikarya</taxon>
        <taxon>Basidiomycota</taxon>
        <taxon>Agaricomycotina</taxon>
        <taxon>Agaricomycetes</taxon>
        <taxon>Agaricomycetidae</taxon>
        <taxon>Agaricales</taxon>
        <taxon>Pleurotineae</taxon>
        <taxon>Pterulaceae</taxon>
        <taxon>Pterulicium</taxon>
    </lineage>
</organism>
<dbReference type="EMBL" id="ML178817">
    <property type="protein sequence ID" value="TFL05248.1"/>
    <property type="molecule type" value="Genomic_DNA"/>
</dbReference>
<feature type="region of interest" description="Disordered" evidence="1">
    <location>
        <begin position="26"/>
        <end position="46"/>
    </location>
</feature>
<dbReference type="AlphaFoldDB" id="A0A5C3QV41"/>
<dbReference type="Proteomes" id="UP000305067">
    <property type="component" value="Unassembled WGS sequence"/>
</dbReference>
<evidence type="ECO:0000313" key="3">
    <source>
        <dbReference type="Proteomes" id="UP000305067"/>
    </source>
</evidence>
<gene>
    <name evidence="2" type="ORF">BDV98DRAFT_561716</name>
</gene>
<reference evidence="2 3" key="1">
    <citation type="journal article" date="2019" name="Nat. Ecol. Evol.">
        <title>Megaphylogeny resolves global patterns of mushroom evolution.</title>
        <authorList>
            <person name="Varga T."/>
            <person name="Krizsan K."/>
            <person name="Foldi C."/>
            <person name="Dima B."/>
            <person name="Sanchez-Garcia M."/>
            <person name="Sanchez-Ramirez S."/>
            <person name="Szollosi G.J."/>
            <person name="Szarkandi J.G."/>
            <person name="Papp V."/>
            <person name="Albert L."/>
            <person name="Andreopoulos W."/>
            <person name="Angelini C."/>
            <person name="Antonin V."/>
            <person name="Barry K.W."/>
            <person name="Bougher N.L."/>
            <person name="Buchanan P."/>
            <person name="Buyck B."/>
            <person name="Bense V."/>
            <person name="Catcheside P."/>
            <person name="Chovatia M."/>
            <person name="Cooper J."/>
            <person name="Damon W."/>
            <person name="Desjardin D."/>
            <person name="Finy P."/>
            <person name="Geml J."/>
            <person name="Haridas S."/>
            <person name="Hughes K."/>
            <person name="Justo A."/>
            <person name="Karasinski D."/>
            <person name="Kautmanova I."/>
            <person name="Kiss B."/>
            <person name="Kocsube S."/>
            <person name="Kotiranta H."/>
            <person name="LaButti K.M."/>
            <person name="Lechner B.E."/>
            <person name="Liimatainen K."/>
            <person name="Lipzen A."/>
            <person name="Lukacs Z."/>
            <person name="Mihaltcheva S."/>
            <person name="Morgado L.N."/>
            <person name="Niskanen T."/>
            <person name="Noordeloos M.E."/>
            <person name="Ohm R.A."/>
            <person name="Ortiz-Santana B."/>
            <person name="Ovrebo C."/>
            <person name="Racz N."/>
            <person name="Riley R."/>
            <person name="Savchenko A."/>
            <person name="Shiryaev A."/>
            <person name="Soop K."/>
            <person name="Spirin V."/>
            <person name="Szebenyi C."/>
            <person name="Tomsovsky M."/>
            <person name="Tulloss R.E."/>
            <person name="Uehling J."/>
            <person name="Grigoriev I.V."/>
            <person name="Vagvolgyi C."/>
            <person name="Papp T."/>
            <person name="Martin F.M."/>
            <person name="Miettinen O."/>
            <person name="Hibbett D.S."/>
            <person name="Nagy L.G."/>
        </authorList>
    </citation>
    <scope>NUCLEOTIDE SEQUENCE [LARGE SCALE GENOMIC DNA]</scope>
    <source>
        <strain evidence="2 3">CBS 309.79</strain>
    </source>
</reference>
<evidence type="ECO:0000256" key="1">
    <source>
        <dbReference type="SAM" id="MobiDB-lite"/>
    </source>
</evidence>
<proteinExistence type="predicted"/>
<name>A0A5C3QV41_9AGAR</name>
<accession>A0A5C3QV41</accession>
<keyword evidence="3" id="KW-1185">Reference proteome</keyword>
<sequence>MPWPRDWDGWLHRLRRSGKCRRYKRRLTRHHRAASQPCMKSSSPQRNSVVARIPPFFTADVASALYVVSNSSHISSLPLQIQLSNASSLFPNPQNDHGHHPGSRRALDRPCFHSSHLAICSISRWSALTIVWRLCSGVCLSAHSVWFSALDILSTAASPR</sequence>
<protein>
    <submittedName>
        <fullName evidence="2">Uncharacterized protein</fullName>
    </submittedName>
</protein>